<proteinExistence type="predicted"/>
<feature type="compositionally biased region" description="Basic and acidic residues" evidence="2">
    <location>
        <begin position="1573"/>
        <end position="1588"/>
    </location>
</feature>
<dbReference type="Pfam" id="PF14644">
    <property type="entry name" value="DUF4456"/>
    <property type="match status" value="1"/>
</dbReference>
<dbReference type="PANTHER" id="PTHR21444:SF14">
    <property type="entry name" value="COILED-COIL DOMAIN-CONTAINING PROTEIN 180"/>
    <property type="match status" value="1"/>
</dbReference>
<gene>
    <name evidence="5" type="ORF">EVOR1521_LOCUS25330</name>
</gene>
<evidence type="ECO:0000256" key="2">
    <source>
        <dbReference type="SAM" id="MobiDB-lite"/>
    </source>
</evidence>
<keyword evidence="6" id="KW-1185">Reference proteome</keyword>
<sequence>MTLPPVRPPAKAGRKGKFTQRTLLDATDLPAPGFVQAFCASQQLSQALGADRHSSANGQVAYLKKKQQQLAYVEDARRREQPPLDAIAAPEILRGELRRDAVFHHGAAGVPAPVSGAAALDVGDLHGGGIPLVNVGNEANACREKRLERQKEFIASRKLRHDAALEDFQRALDVLSEDCQREVEAATDRVKKDLDFKVTECNQILEPLEPPPLPPKSEDDPETGETNEANILDDLEDLPLDGTIDPATAKAVAAENAALKALRALGERTEGEVRGILASLEACTANRRKRIQDFAGPDGELARIDELRKTSMEDLLKRLVEALTAAAHVVHGEAERLVEARATSFNEVILENRKAMRDLEAKLTVQTLEDSKSYKVRWHQGLLLWKQQRHRHSMAVVMRRIRSNEFRQPDSLVEAVGKVREHQAYVFDQRKDLIEELFCIPQQRLTVAAVRNLEEQNTQLNDRAQETFDTLLVDLRELREALNVSAEQMLGELGLELEVHDARQEWKGHDSVANLIDADVRPPLRECLDQVASMLHALSNKLTHQEEALHLAVTGVLTFFSGLAKRQETLKKRVEEFEVNYNGEVEDCEKDFEDTCERNENRMKELHDAINDAAHHETLDELKQQTFEHLDQMAVGYRDHADQLLGIHNRYPGEAQALIRKETRGYCQDLGLALDPSEETVALAAERRAATAALEAEAAAAAEAAHAPVPGEDEATAAARREAMTTAVEAAKAEVRQAAEAKEAEAVQAEAAAFEGLEEKSEWPSEGTGCKVLEKNSLPEMREVVLQEPEEAPEEAEEGETAQGEPLFADGTPALDTLAFDHMWFEDNLSGLREAIFQNLESQKRYLDRVDIPAACEEVRRDLDQRLRRHTNRKGEVQVEWYVPRYGMVSKHKDKFERHLVTVARKCQDQDDAVEKTLQEADEAEQEFQQRITSLQDRLGEAETLPVLTSFERQASDLLAGFKDFCKSAVKRLLEFSSKAPQALQKDNQAFLMMCKKGDEQYSEPEILYYGGEIEELNRTLDERMQQRAQLAQDLESQIEEKCKAPMQTFAAAYATAVESLCASKGYGRKYGEPRRKAQERVRTLIARATTVHSNIELLLEYVRQLLNLPPPEDGGYEVTAMPKPPRIMSIRQFFGQGSEPWNYSGEVLGMLYVSVCTMAELGTHLGAFKESCASKYELSAVPSLRILREDSCMLPPAGELQEAQRKAEAAKKSLSDGDAEDPAEAEAVVKLSNSLEASKALREDSLLRVLGPLMKSEKFNNEIQLVIKASHEAYAGQAGGTPDFMQKFLADMQVSCEHARQEACRALRGWGDDLRESTLLQLGDRLFAELTSRALEELAQASQEANQKTMQLWIENDKRRANHEQRLNPRLADANKSAELEELVEAEAKRHEDALQMCQEDRERMATALRNASESFVCRLTTVAEVAVCLLDLLPLHSHFGALPGDEKVEPPRMSIKRRMRRLNAEEEKPPEPAAKAAPKGKAQAKPPEPEEKPEGLPERQWQGLPKFELRALLVGGSWPEDPQLQPDDDKVKELTDTLKSFRSPAHRRIIEGRLQSYENYKQQFTDEVRRRNSEMSVREAKEEAGEKNWQSMVRQLRGE</sequence>
<feature type="region of interest" description="Disordered" evidence="2">
    <location>
        <begin position="702"/>
        <end position="723"/>
    </location>
</feature>
<comment type="caution">
    <text evidence="5">The sequence shown here is derived from an EMBL/GenBank/DDBJ whole genome shotgun (WGS) entry which is preliminary data.</text>
</comment>
<protein>
    <submittedName>
        <fullName evidence="5">Uncharacterized protein</fullName>
    </submittedName>
</protein>
<dbReference type="PANTHER" id="PTHR21444">
    <property type="entry name" value="COILED-COIL DOMAIN-CONTAINING PROTEIN 180"/>
    <property type="match status" value="1"/>
</dbReference>
<evidence type="ECO:0000259" key="4">
    <source>
        <dbReference type="Pfam" id="PF14644"/>
    </source>
</evidence>
<evidence type="ECO:0000259" key="3">
    <source>
        <dbReference type="Pfam" id="PF14643"/>
    </source>
</evidence>
<dbReference type="Proteomes" id="UP001178507">
    <property type="component" value="Unassembled WGS sequence"/>
</dbReference>
<feature type="coiled-coil region" evidence="1">
    <location>
        <begin position="450"/>
        <end position="481"/>
    </location>
</feature>
<accession>A0AA36JBV2</accession>
<dbReference type="EMBL" id="CAUJNA010003452">
    <property type="protein sequence ID" value="CAJ1402435.1"/>
    <property type="molecule type" value="Genomic_DNA"/>
</dbReference>
<feature type="compositionally biased region" description="Acidic residues" evidence="2">
    <location>
        <begin position="788"/>
        <end position="800"/>
    </location>
</feature>
<feature type="coiled-coil region" evidence="1">
    <location>
        <begin position="907"/>
        <end position="945"/>
    </location>
</feature>
<dbReference type="InterPro" id="IPR027914">
    <property type="entry name" value="DUF4456"/>
</dbReference>
<keyword evidence="1" id="KW-0175">Coiled coil</keyword>
<reference evidence="5" key="1">
    <citation type="submission" date="2023-08" db="EMBL/GenBank/DDBJ databases">
        <authorList>
            <person name="Chen Y."/>
            <person name="Shah S."/>
            <person name="Dougan E. K."/>
            <person name="Thang M."/>
            <person name="Chan C."/>
        </authorList>
    </citation>
    <scope>NUCLEOTIDE SEQUENCE</scope>
</reference>
<evidence type="ECO:0000256" key="1">
    <source>
        <dbReference type="SAM" id="Coils"/>
    </source>
</evidence>
<feature type="domain" description="DUF4456" evidence="4">
    <location>
        <begin position="1288"/>
        <end position="1463"/>
    </location>
</feature>
<name>A0AA36JBV2_9DINO</name>
<dbReference type="InterPro" id="IPR028089">
    <property type="entry name" value="DUF4455"/>
</dbReference>
<feature type="region of interest" description="Disordered" evidence="2">
    <location>
        <begin position="1464"/>
        <end position="1504"/>
    </location>
</feature>
<organism evidence="5 6">
    <name type="scientific">Effrenium voratum</name>
    <dbReference type="NCBI Taxonomy" id="2562239"/>
    <lineage>
        <taxon>Eukaryota</taxon>
        <taxon>Sar</taxon>
        <taxon>Alveolata</taxon>
        <taxon>Dinophyceae</taxon>
        <taxon>Suessiales</taxon>
        <taxon>Symbiodiniaceae</taxon>
        <taxon>Effrenium</taxon>
    </lineage>
</organism>
<feature type="coiled-coil region" evidence="1">
    <location>
        <begin position="1014"/>
        <end position="1041"/>
    </location>
</feature>
<feature type="compositionally biased region" description="Basic and acidic residues" evidence="2">
    <location>
        <begin position="1203"/>
        <end position="1216"/>
    </location>
</feature>
<feature type="region of interest" description="Disordered" evidence="2">
    <location>
        <begin position="1200"/>
        <end position="1226"/>
    </location>
</feature>
<dbReference type="Pfam" id="PF14643">
    <property type="entry name" value="DUF4455"/>
    <property type="match status" value="1"/>
</dbReference>
<feature type="region of interest" description="Disordered" evidence="2">
    <location>
        <begin position="787"/>
        <end position="809"/>
    </location>
</feature>
<feature type="region of interest" description="Disordered" evidence="2">
    <location>
        <begin position="1573"/>
        <end position="1601"/>
    </location>
</feature>
<feature type="compositionally biased region" description="Low complexity" evidence="2">
    <location>
        <begin position="1475"/>
        <end position="1487"/>
    </location>
</feature>
<evidence type="ECO:0000313" key="5">
    <source>
        <dbReference type="EMBL" id="CAJ1402435.1"/>
    </source>
</evidence>
<feature type="domain" description="DUF4455" evidence="3">
    <location>
        <begin position="263"/>
        <end position="663"/>
    </location>
</feature>
<feature type="compositionally biased region" description="Basic and acidic residues" evidence="2">
    <location>
        <begin position="1489"/>
        <end position="1499"/>
    </location>
</feature>
<feature type="region of interest" description="Disordered" evidence="2">
    <location>
        <begin position="204"/>
        <end position="226"/>
    </location>
</feature>
<evidence type="ECO:0000313" key="6">
    <source>
        <dbReference type="Proteomes" id="UP001178507"/>
    </source>
</evidence>